<evidence type="ECO:0000256" key="4">
    <source>
        <dbReference type="ARBA" id="ARBA00022963"/>
    </source>
</evidence>
<organism evidence="13 14">
    <name type="scientific">Litorisediminicola beolgyonensis</name>
    <dbReference type="NCBI Taxonomy" id="1173614"/>
    <lineage>
        <taxon>Bacteria</taxon>
        <taxon>Pseudomonadati</taxon>
        <taxon>Pseudomonadota</taxon>
        <taxon>Alphaproteobacteria</taxon>
        <taxon>Rhodobacterales</taxon>
        <taxon>Paracoccaceae</taxon>
        <taxon>Litorisediminicola</taxon>
    </lineage>
</organism>
<sequence>MSDFTMETGADGVAIITWDCPGKSMNVLSMDALRALDGMIDEVLSNDDIKGAVITSGKDSFAAGMDLNVLARMKEDAGDEPARGLFDGIMQMHGALRKIERAGMDPKTNKGGKPIAAALPGTALGIGLEIPLACHRIFVTPDPKAKIGLPEIMVGIFPGAGGTTRLMRKMGAMAASPFLLEGKLSDPIKAQKAGLVDEVVADPVGAAHEWVLNATDKDIVKPWDEKGYKIPGGAPYHPAGFMTFVGASAMVNANTKGVYPAAKALLSAVYEGAMVPFDTALKIEARHFVNVLMNPSSSAMIRSLFINKGKLEKGAVRPEGVSDQTVKKVGVLGAGMMGAGIALVSAIAGIEVVLIDQKQEAADKGRAYTEAYMDAGIKKKKATEDKKERTLALITATTDYAALEGCDLIIEAVFEDPKIKAEVTAKVEEVIGEDCIFATNTSTLPISDLARASKRPEQYIGIHFFSPVEKMMLVEIIKGKETGDRAVAKALDYVRQIRKTPIVVNDARFFYANRCIIPYINEGIRMVAEGVEPALVENAAKNIGMPLGPLQLVDETSIDLGAKIARATKAAMGDAYADEAVDEVIFWMEDAGRLGRKSKAGFYAYDENGKRQGLWDGLGDKYPVADEQPDVIEVQHRLLFAQALEAVRALEDGVLMDIREGDVGAILGWGFAPWSGGPLSWLDMLGAAFAAERCDQLSAKHGARFDCPALLREMADKGQSFYGRFAPEAEEAA</sequence>
<dbReference type="EMBL" id="JBHTMU010000020">
    <property type="protein sequence ID" value="MFD1343218.1"/>
    <property type="molecule type" value="Genomic_DNA"/>
</dbReference>
<evidence type="ECO:0000313" key="13">
    <source>
        <dbReference type="EMBL" id="MFD1343218.1"/>
    </source>
</evidence>
<keyword evidence="7" id="KW-0443">Lipid metabolism</keyword>
<dbReference type="Proteomes" id="UP001597135">
    <property type="component" value="Unassembled WGS sequence"/>
</dbReference>
<evidence type="ECO:0000256" key="3">
    <source>
        <dbReference type="ARBA" id="ARBA00022832"/>
    </source>
</evidence>
<evidence type="ECO:0000256" key="1">
    <source>
        <dbReference type="ARBA" id="ARBA00005005"/>
    </source>
</evidence>
<gene>
    <name evidence="13" type="ORF">ACFQ4E_12370</name>
</gene>
<evidence type="ECO:0000256" key="2">
    <source>
        <dbReference type="ARBA" id="ARBA00007005"/>
    </source>
</evidence>
<dbReference type="RefSeq" id="WP_386803976.1">
    <property type="nucleotide sequence ID" value="NZ_JBHTMU010000020.1"/>
</dbReference>
<keyword evidence="5" id="KW-0560">Oxidoreductase</keyword>
<dbReference type="Pfam" id="PF00725">
    <property type="entry name" value="3HCDH"/>
    <property type="match status" value="1"/>
</dbReference>
<evidence type="ECO:0000259" key="11">
    <source>
        <dbReference type="Pfam" id="PF00725"/>
    </source>
</evidence>
<feature type="domain" description="3-hydroxyacyl-CoA dehydrogenase NAD binding" evidence="12">
    <location>
        <begin position="328"/>
        <end position="506"/>
    </location>
</feature>
<dbReference type="PANTHER" id="PTHR43612:SF3">
    <property type="entry name" value="TRIFUNCTIONAL ENZYME SUBUNIT ALPHA, MITOCHONDRIAL"/>
    <property type="match status" value="1"/>
</dbReference>
<keyword evidence="4" id="KW-0442">Lipid degradation</keyword>
<dbReference type="Pfam" id="PF02737">
    <property type="entry name" value="3HCDH_N"/>
    <property type="match status" value="1"/>
</dbReference>
<dbReference type="InterPro" id="IPR036291">
    <property type="entry name" value="NAD(P)-bd_dom_sf"/>
</dbReference>
<accession>A0ABW3ZKM1</accession>
<evidence type="ECO:0000313" key="14">
    <source>
        <dbReference type="Proteomes" id="UP001597135"/>
    </source>
</evidence>
<evidence type="ECO:0000256" key="5">
    <source>
        <dbReference type="ARBA" id="ARBA00023002"/>
    </source>
</evidence>
<keyword evidence="9" id="KW-0511">Multifunctional enzyme</keyword>
<dbReference type="Gene3D" id="3.40.50.720">
    <property type="entry name" value="NAD(P)-binding Rossmann-like Domain"/>
    <property type="match status" value="1"/>
</dbReference>
<comment type="caution">
    <text evidence="13">The sequence shown here is derived from an EMBL/GenBank/DDBJ whole genome shotgun (WGS) entry which is preliminary data.</text>
</comment>
<proteinExistence type="inferred from homology"/>
<dbReference type="PANTHER" id="PTHR43612">
    <property type="entry name" value="TRIFUNCTIONAL ENZYME SUBUNIT ALPHA"/>
    <property type="match status" value="1"/>
</dbReference>
<dbReference type="InterPro" id="IPR006108">
    <property type="entry name" value="3HC_DH_C"/>
</dbReference>
<comment type="pathway">
    <text evidence="1">Lipid metabolism; fatty acid beta-oxidation.</text>
</comment>
<evidence type="ECO:0000256" key="6">
    <source>
        <dbReference type="ARBA" id="ARBA00023027"/>
    </source>
</evidence>
<dbReference type="InterPro" id="IPR006176">
    <property type="entry name" value="3-OHacyl-CoA_DH_NAD-bd"/>
</dbReference>
<evidence type="ECO:0000256" key="10">
    <source>
        <dbReference type="ARBA" id="ARBA00049556"/>
    </source>
</evidence>
<dbReference type="Gene3D" id="1.10.1040.50">
    <property type="match status" value="1"/>
</dbReference>
<keyword evidence="3" id="KW-0276">Fatty acid metabolism</keyword>
<reference evidence="14" key="1">
    <citation type="journal article" date="2019" name="Int. J. Syst. Evol. Microbiol.">
        <title>The Global Catalogue of Microorganisms (GCM) 10K type strain sequencing project: providing services to taxonomists for standard genome sequencing and annotation.</title>
        <authorList>
            <consortium name="The Broad Institute Genomics Platform"/>
            <consortium name="The Broad Institute Genome Sequencing Center for Infectious Disease"/>
            <person name="Wu L."/>
            <person name="Ma J."/>
        </authorList>
    </citation>
    <scope>NUCLEOTIDE SEQUENCE [LARGE SCALE GENOMIC DNA]</scope>
    <source>
        <strain evidence="14">CCUG 62953</strain>
    </source>
</reference>
<dbReference type="InterPro" id="IPR029045">
    <property type="entry name" value="ClpP/crotonase-like_dom_sf"/>
</dbReference>
<dbReference type="InterPro" id="IPR001753">
    <property type="entry name" value="Enoyl-CoA_hydra/iso"/>
</dbReference>
<feature type="domain" description="3-hydroxyacyl-CoA dehydrogenase C-terminal" evidence="11">
    <location>
        <begin position="510"/>
        <end position="605"/>
    </location>
</feature>
<dbReference type="InterPro" id="IPR008927">
    <property type="entry name" value="6-PGluconate_DH-like_C_sf"/>
</dbReference>
<dbReference type="SUPFAM" id="SSF51735">
    <property type="entry name" value="NAD(P)-binding Rossmann-fold domains"/>
    <property type="match status" value="1"/>
</dbReference>
<name>A0ABW3ZKM1_9RHOB</name>
<comment type="similarity">
    <text evidence="2">In the central section; belongs to the 3-hydroxyacyl-CoA dehydrogenase family.</text>
</comment>
<evidence type="ECO:0000259" key="12">
    <source>
        <dbReference type="Pfam" id="PF02737"/>
    </source>
</evidence>
<evidence type="ECO:0000256" key="9">
    <source>
        <dbReference type="ARBA" id="ARBA00023268"/>
    </source>
</evidence>
<evidence type="ECO:0000256" key="8">
    <source>
        <dbReference type="ARBA" id="ARBA00023239"/>
    </source>
</evidence>
<dbReference type="SUPFAM" id="SSF48179">
    <property type="entry name" value="6-phosphogluconate dehydrogenase C-terminal domain-like"/>
    <property type="match status" value="2"/>
</dbReference>
<keyword evidence="6" id="KW-0520">NAD</keyword>
<dbReference type="SUPFAM" id="SSF52096">
    <property type="entry name" value="ClpP/crotonase"/>
    <property type="match status" value="1"/>
</dbReference>
<keyword evidence="14" id="KW-1185">Reference proteome</keyword>
<keyword evidence="8" id="KW-0456">Lyase</keyword>
<protein>
    <submittedName>
        <fullName evidence="13">3-hydroxyacyl-CoA dehydrogenase NAD-binding domain-containing protein</fullName>
    </submittedName>
</protein>
<dbReference type="Gene3D" id="3.90.226.10">
    <property type="entry name" value="2-enoyl-CoA Hydratase, Chain A, domain 1"/>
    <property type="match status" value="1"/>
</dbReference>
<dbReference type="InterPro" id="IPR050136">
    <property type="entry name" value="FA_oxidation_alpha_subunit"/>
</dbReference>
<evidence type="ECO:0000256" key="7">
    <source>
        <dbReference type="ARBA" id="ARBA00023098"/>
    </source>
</evidence>
<dbReference type="Pfam" id="PF00378">
    <property type="entry name" value="ECH_1"/>
    <property type="match status" value="1"/>
</dbReference>
<comment type="catalytic activity">
    <reaction evidence="10">
        <text>a (3S)-3-hydroxyacyl-CoA + NAD(+) = a 3-oxoacyl-CoA + NADH + H(+)</text>
        <dbReference type="Rhea" id="RHEA:22432"/>
        <dbReference type="ChEBI" id="CHEBI:15378"/>
        <dbReference type="ChEBI" id="CHEBI:57318"/>
        <dbReference type="ChEBI" id="CHEBI:57540"/>
        <dbReference type="ChEBI" id="CHEBI:57945"/>
        <dbReference type="ChEBI" id="CHEBI:90726"/>
        <dbReference type="EC" id="1.1.1.35"/>
    </reaction>
</comment>
<dbReference type="CDD" id="cd06558">
    <property type="entry name" value="crotonase-like"/>
    <property type="match status" value="1"/>
</dbReference>